<protein>
    <submittedName>
        <fullName evidence="2">Ribosomal protein S18 acetylase RimI</fullName>
    </submittedName>
</protein>
<dbReference type="PROSITE" id="PS51186">
    <property type="entry name" value="GNAT"/>
    <property type="match status" value="1"/>
</dbReference>
<feature type="domain" description="N-acetyltransferase" evidence="1">
    <location>
        <begin position="13"/>
        <end position="180"/>
    </location>
</feature>
<reference evidence="2 3" key="1">
    <citation type="submission" date="2017-01" db="EMBL/GenBank/DDBJ databases">
        <authorList>
            <person name="Varghese N."/>
            <person name="Submissions S."/>
        </authorList>
    </citation>
    <scope>NUCLEOTIDE SEQUENCE [LARGE SCALE GENOMIC DNA]</scope>
    <source>
        <strain evidence="2 3">ATCC 23464</strain>
    </source>
</reference>
<name>A0ABY1JPM8_9BACL</name>
<dbReference type="InterPro" id="IPR000182">
    <property type="entry name" value="GNAT_dom"/>
</dbReference>
<dbReference type="CDD" id="cd04301">
    <property type="entry name" value="NAT_SF"/>
    <property type="match status" value="1"/>
</dbReference>
<dbReference type="EMBL" id="FTNK01000002">
    <property type="protein sequence ID" value="SIQ53940.1"/>
    <property type="molecule type" value="Genomic_DNA"/>
</dbReference>
<organism evidence="2 3">
    <name type="scientific">Paenibacillus macquariensis</name>
    <dbReference type="NCBI Taxonomy" id="948756"/>
    <lineage>
        <taxon>Bacteria</taxon>
        <taxon>Bacillati</taxon>
        <taxon>Bacillota</taxon>
        <taxon>Bacilli</taxon>
        <taxon>Bacillales</taxon>
        <taxon>Paenibacillaceae</taxon>
        <taxon>Paenibacillus</taxon>
    </lineage>
</organism>
<dbReference type="Proteomes" id="UP000186666">
    <property type="component" value="Unassembled WGS sequence"/>
</dbReference>
<accession>A0ABY1JPM8</accession>
<dbReference type="RefSeq" id="WP_244555875.1">
    <property type="nucleotide sequence ID" value="NZ_FTNK01000002.1"/>
</dbReference>
<dbReference type="SUPFAM" id="SSF55729">
    <property type="entry name" value="Acyl-CoA N-acyltransferases (Nat)"/>
    <property type="match status" value="1"/>
</dbReference>
<proteinExistence type="predicted"/>
<dbReference type="InterPro" id="IPR016181">
    <property type="entry name" value="Acyl_CoA_acyltransferase"/>
</dbReference>
<comment type="caution">
    <text evidence="2">The sequence shown here is derived from an EMBL/GenBank/DDBJ whole genome shotgun (WGS) entry which is preliminary data.</text>
</comment>
<dbReference type="Pfam" id="PF00583">
    <property type="entry name" value="Acetyltransf_1"/>
    <property type="match status" value="1"/>
</dbReference>
<evidence type="ECO:0000259" key="1">
    <source>
        <dbReference type="PROSITE" id="PS51186"/>
    </source>
</evidence>
<dbReference type="GO" id="GO:0005840">
    <property type="term" value="C:ribosome"/>
    <property type="evidence" value="ECO:0007669"/>
    <property type="project" value="UniProtKB-KW"/>
</dbReference>
<keyword evidence="3" id="KW-1185">Reference proteome</keyword>
<dbReference type="Gene3D" id="3.40.630.30">
    <property type="match status" value="1"/>
</dbReference>
<gene>
    <name evidence="2" type="ORF">SAMN05421578_102478</name>
</gene>
<sequence>MQSRGRVKMKDSITLKQLSNIAEADILNHEFSQRYRWYSQGDYFHKCLEENHEGIRITLMAFYEDSLAGCCHILYNSQYPYFRNDNIPEINDLNVFPEYRRKKIASRIFDELERIASNKSRYIGLGVGLYQDYGNAQQMYGKRGYVMDGKGMTYMNNQVQPGQPVMVDDNLLIYLVKELY</sequence>
<keyword evidence="2" id="KW-0687">Ribonucleoprotein</keyword>
<evidence type="ECO:0000313" key="3">
    <source>
        <dbReference type="Proteomes" id="UP000186666"/>
    </source>
</evidence>
<evidence type="ECO:0000313" key="2">
    <source>
        <dbReference type="EMBL" id="SIQ53940.1"/>
    </source>
</evidence>
<keyword evidence="2" id="KW-0689">Ribosomal protein</keyword>